<proteinExistence type="predicted"/>
<name>A0ACA9PAM9_9GLOM</name>
<protein>
    <submittedName>
        <fullName evidence="1">16467_t:CDS:1</fullName>
    </submittedName>
</protein>
<organism evidence="1 2">
    <name type="scientific">Acaulospora colombiana</name>
    <dbReference type="NCBI Taxonomy" id="27376"/>
    <lineage>
        <taxon>Eukaryota</taxon>
        <taxon>Fungi</taxon>
        <taxon>Fungi incertae sedis</taxon>
        <taxon>Mucoromycota</taxon>
        <taxon>Glomeromycotina</taxon>
        <taxon>Glomeromycetes</taxon>
        <taxon>Diversisporales</taxon>
        <taxon>Acaulosporaceae</taxon>
        <taxon>Acaulospora</taxon>
    </lineage>
</organism>
<evidence type="ECO:0000313" key="2">
    <source>
        <dbReference type="Proteomes" id="UP000789525"/>
    </source>
</evidence>
<keyword evidence="2" id="KW-1185">Reference proteome</keyword>
<accession>A0ACA9PAM9</accession>
<gene>
    <name evidence="1" type="ORF">ACOLOM_LOCUS10137</name>
</gene>
<comment type="caution">
    <text evidence="1">The sequence shown here is derived from an EMBL/GenBank/DDBJ whole genome shotgun (WGS) entry which is preliminary data.</text>
</comment>
<dbReference type="Proteomes" id="UP000789525">
    <property type="component" value="Unassembled WGS sequence"/>
</dbReference>
<sequence>MPSLLWGLRAGRGLGNLAGWVEPHPRGHPPEVNTPNCPLRHKGERKIPVPFQNKSHFIDTLALPDRSLDRLLHLEGYEAQALGVPI</sequence>
<dbReference type="EMBL" id="CAJVPT010031653">
    <property type="protein sequence ID" value="CAG8698619.1"/>
    <property type="molecule type" value="Genomic_DNA"/>
</dbReference>
<evidence type="ECO:0000313" key="1">
    <source>
        <dbReference type="EMBL" id="CAG8698619.1"/>
    </source>
</evidence>
<reference evidence="1" key="1">
    <citation type="submission" date="2021-06" db="EMBL/GenBank/DDBJ databases">
        <authorList>
            <person name="Kallberg Y."/>
            <person name="Tangrot J."/>
            <person name="Rosling A."/>
        </authorList>
    </citation>
    <scope>NUCLEOTIDE SEQUENCE</scope>
    <source>
        <strain evidence="1">CL356</strain>
    </source>
</reference>